<reference evidence="2" key="1">
    <citation type="journal article" date="2017" name="J. Clin. Microbiol.">
        <title>Finegoldia magna Isolated from Orthopedic Joint Implant-Associated Infections.</title>
        <authorList>
            <person name="Soderquist B."/>
            <person name="Bjorklund S."/>
            <person name="Hellmark B."/>
            <person name="Jensen A."/>
            <person name="Bruggemann H."/>
        </authorList>
    </citation>
    <scope>NUCLEOTIDE SEQUENCE</scope>
    <source>
        <strain evidence="2">08T492</strain>
    </source>
</reference>
<reference evidence="3 5" key="3">
    <citation type="submission" date="2020-05" db="EMBL/GenBank/DDBJ databases">
        <title>FDA dAtabase for Regulatory Grade micrObial Sequences (FDA-ARGOS): Supporting development and validation of Infectious Disease Dx tests.</title>
        <authorList>
            <person name="Pederson C."/>
            <person name="Tallon L."/>
            <person name="Sadzewicz L."/>
            <person name="Zhao X."/>
            <person name="Vavikolanu K."/>
            <person name="Mehta A."/>
            <person name="Aluvathingal J."/>
            <person name="Nadendla S."/>
            <person name="Myers T."/>
            <person name="Yan Y."/>
            <person name="Sichtig H."/>
        </authorList>
    </citation>
    <scope>NUCLEOTIDE SEQUENCE [LARGE SCALE GENOMIC DNA]</scope>
    <source>
        <strain evidence="3 5">FDAARGOS_764</strain>
    </source>
</reference>
<evidence type="ECO:0000313" key="4">
    <source>
        <dbReference type="Proteomes" id="UP000215361"/>
    </source>
</evidence>
<gene>
    <name evidence="2" type="ORF">B9N56_05160</name>
    <name evidence="3" type="ORF">FOC70_07770</name>
</gene>
<organism evidence="2 4">
    <name type="scientific">Finegoldia magna</name>
    <name type="common">Peptostreptococcus magnus</name>
    <dbReference type="NCBI Taxonomy" id="1260"/>
    <lineage>
        <taxon>Bacteria</taxon>
        <taxon>Bacillati</taxon>
        <taxon>Bacillota</taxon>
        <taxon>Tissierellia</taxon>
        <taxon>Tissierellales</taxon>
        <taxon>Peptoniphilaceae</taxon>
        <taxon>Finegoldia</taxon>
    </lineage>
</organism>
<evidence type="ECO:0000313" key="2">
    <source>
        <dbReference type="EMBL" id="OXZ37568.1"/>
    </source>
</evidence>
<accession>A0A133MUV3</accession>
<dbReference type="EMBL" id="CP054000">
    <property type="protein sequence ID" value="QKH80249.1"/>
    <property type="molecule type" value="Genomic_DNA"/>
</dbReference>
<dbReference type="Proteomes" id="UP000502899">
    <property type="component" value="Chromosome"/>
</dbReference>
<keyword evidence="1" id="KW-0472">Membrane</keyword>
<dbReference type="RefSeq" id="WP_002837755.1">
    <property type="nucleotide sequence ID" value="NZ_CABKMR010000001.1"/>
</dbReference>
<protein>
    <recommendedName>
        <fullName evidence="6">DUF948 domain-containing protein</fullName>
    </recommendedName>
</protein>
<keyword evidence="1" id="KW-1133">Transmembrane helix</keyword>
<name>A0A133MUV3_FINMA</name>
<evidence type="ECO:0008006" key="6">
    <source>
        <dbReference type="Google" id="ProtNLM"/>
    </source>
</evidence>
<dbReference type="Proteomes" id="UP000215361">
    <property type="component" value="Unassembled WGS sequence"/>
</dbReference>
<evidence type="ECO:0000313" key="3">
    <source>
        <dbReference type="EMBL" id="QKH80249.1"/>
    </source>
</evidence>
<keyword evidence="1" id="KW-0812">Transmembrane</keyword>
<dbReference type="EMBL" id="NDYI01000016">
    <property type="protein sequence ID" value="OXZ37568.1"/>
    <property type="molecule type" value="Genomic_DNA"/>
</dbReference>
<evidence type="ECO:0000256" key="1">
    <source>
        <dbReference type="SAM" id="Phobius"/>
    </source>
</evidence>
<evidence type="ECO:0000313" key="5">
    <source>
        <dbReference type="Proteomes" id="UP000502899"/>
    </source>
</evidence>
<dbReference type="AlphaFoldDB" id="A0A133MUV3"/>
<feature type="transmembrane region" description="Helical" evidence="1">
    <location>
        <begin position="6"/>
        <end position="28"/>
    </location>
</feature>
<sequence>MIDALYIFKIILYICLSGFLIALIVFLLKLTDLIKSIKAVLADNKKDIDRSIGEVPQILDNVSGITNKADRLIGDVSPDVRNITNNVSNTLSHVESVSSNVSNTVDYVAESVTDTATNIKYGFLNSADYVGSARDIINFVKSLARR</sequence>
<proteinExistence type="predicted"/>
<dbReference type="OMA" id="MLTINVD"/>
<dbReference type="Gene3D" id="1.20.120.20">
    <property type="entry name" value="Apolipoprotein"/>
    <property type="match status" value="1"/>
</dbReference>
<reference evidence="4" key="2">
    <citation type="submission" date="2017-04" db="EMBL/GenBank/DDBJ databases">
        <title>Finegoldia magna isolated from orthopedic joint implant-associated infections.</title>
        <authorList>
            <person name="Bjorklund S."/>
            <person name="Bruggemann H."/>
            <person name="Jensen A."/>
            <person name="Hellmark B."/>
            <person name="Soderquist B."/>
        </authorList>
    </citation>
    <scope>NUCLEOTIDE SEQUENCE [LARGE SCALE GENOMIC DNA]</scope>
    <source>
        <strain evidence="4">08T492</strain>
    </source>
</reference>